<gene>
    <name evidence="1" type="ORF">CLNEO_05140</name>
</gene>
<name>A0A136WIL4_9FIRM</name>
<evidence type="ECO:0000313" key="1">
    <source>
        <dbReference type="EMBL" id="KXL54408.1"/>
    </source>
</evidence>
<protein>
    <recommendedName>
        <fullName evidence="3">HTH cro/C1-type domain-containing protein</fullName>
    </recommendedName>
</protein>
<dbReference type="OrthoDB" id="2065455at2"/>
<dbReference type="RefSeq" id="WP_066083936.1">
    <property type="nucleotide sequence ID" value="NZ_LRVM01000001.1"/>
</dbReference>
<dbReference type="STRING" id="36847.CLNEO_05140"/>
<sequence>MFRNLEAEQRRLGFTNAQMAEKLGIARLTYESKKKNGNFNRTQITTMLNLFNCDFFYLFECDEQDKAS</sequence>
<proteinExistence type="predicted"/>
<accession>A0A136WIL4</accession>
<dbReference type="SUPFAM" id="SSF47413">
    <property type="entry name" value="lambda repressor-like DNA-binding domains"/>
    <property type="match status" value="1"/>
</dbReference>
<keyword evidence="2" id="KW-1185">Reference proteome</keyword>
<dbReference type="GO" id="GO:0003677">
    <property type="term" value="F:DNA binding"/>
    <property type="evidence" value="ECO:0007669"/>
    <property type="project" value="InterPro"/>
</dbReference>
<reference evidence="1 2" key="1">
    <citation type="submission" date="2016-01" db="EMBL/GenBank/DDBJ databases">
        <title>Genome sequence of Clostridium neopropionicum X4, DSM-3847.</title>
        <authorList>
            <person name="Poehlein A."/>
            <person name="Beck M.H."/>
            <person name="Bengelsdorf F.R."/>
            <person name="Daniel R."/>
            <person name="Duerre P."/>
        </authorList>
    </citation>
    <scope>NUCLEOTIDE SEQUENCE [LARGE SCALE GENOMIC DNA]</scope>
    <source>
        <strain evidence="1 2">DSM-3847</strain>
    </source>
</reference>
<dbReference type="EMBL" id="LRVM01000001">
    <property type="protein sequence ID" value="KXL54408.1"/>
    <property type="molecule type" value="Genomic_DNA"/>
</dbReference>
<evidence type="ECO:0000313" key="2">
    <source>
        <dbReference type="Proteomes" id="UP000070539"/>
    </source>
</evidence>
<comment type="caution">
    <text evidence="1">The sequence shown here is derived from an EMBL/GenBank/DDBJ whole genome shotgun (WGS) entry which is preliminary data.</text>
</comment>
<dbReference type="Proteomes" id="UP000070539">
    <property type="component" value="Unassembled WGS sequence"/>
</dbReference>
<dbReference type="InterPro" id="IPR010982">
    <property type="entry name" value="Lambda_DNA-bd_dom_sf"/>
</dbReference>
<organism evidence="1 2">
    <name type="scientific">Anaerotignum neopropionicum</name>
    <dbReference type="NCBI Taxonomy" id="36847"/>
    <lineage>
        <taxon>Bacteria</taxon>
        <taxon>Bacillati</taxon>
        <taxon>Bacillota</taxon>
        <taxon>Clostridia</taxon>
        <taxon>Lachnospirales</taxon>
        <taxon>Anaerotignaceae</taxon>
        <taxon>Anaerotignum</taxon>
    </lineage>
</organism>
<dbReference type="AlphaFoldDB" id="A0A136WIL4"/>
<evidence type="ECO:0008006" key="3">
    <source>
        <dbReference type="Google" id="ProtNLM"/>
    </source>
</evidence>